<gene>
    <name evidence="10" type="ORF">FHX72_001318</name>
</gene>
<dbReference type="GO" id="GO:0006538">
    <property type="term" value="P:L-glutamate catabolic process"/>
    <property type="evidence" value="ECO:0007669"/>
    <property type="project" value="TreeGrafter"/>
</dbReference>
<dbReference type="AlphaFoldDB" id="A0A7W4UMM3"/>
<dbReference type="NCBIfam" id="TIGR01788">
    <property type="entry name" value="Glu-decarb-GAD"/>
    <property type="match status" value="1"/>
</dbReference>
<evidence type="ECO:0000256" key="8">
    <source>
        <dbReference type="RuleBase" id="RU000382"/>
    </source>
</evidence>
<sequence length="461" mass="50777">MSTPLTPPSGEIPPTIFSSADELAPLPKLRLPKGGTRSEVAYQLVRDDAMLDGNARQNLATFVSTYMDEHADRLYSETFDKNIVDKDEYRRTAEIEQRCWKMIANLWHVPDVTKAIGTSTVGSSEAAMLAGLALKKRWATARKAKGQSADAPNIVLSSAVQVCWEKFCVYWDVEARFVPIDDAHPTLSGDQLDAVVDENTIGVVAIMGVTYTGAYEPVKEISAALDRIQAARGLDIPVHVDGASGGMIAPFLNQDLEWDFRVDRVVSINTSGHKYGLVYPGLGWVVWRDVDLVPPELIFRVSYLGGDIPTLTLNFSRPGAQVLLQYYQFLHLGFSGYQRVQRATMDVAEFLAQEIDTMDEFTLFNKQLDIPVFAWQRTDVGGAWTLADVSDRLRMTGWLVPSYPLPDNLSDRLVQRIVVRNGLGRDLAGDLIGDLRAAVRDLDSGAAGHSAAASSTRGFAH</sequence>
<dbReference type="InterPro" id="IPR010107">
    <property type="entry name" value="Glutamate_decarboxylase"/>
</dbReference>
<dbReference type="GO" id="GO:0030170">
    <property type="term" value="F:pyridoxal phosphate binding"/>
    <property type="evidence" value="ECO:0007669"/>
    <property type="project" value="InterPro"/>
</dbReference>
<dbReference type="GO" id="GO:0005829">
    <property type="term" value="C:cytosol"/>
    <property type="evidence" value="ECO:0007669"/>
    <property type="project" value="TreeGrafter"/>
</dbReference>
<dbReference type="InterPro" id="IPR002129">
    <property type="entry name" value="PyrdxlP-dep_de-COase"/>
</dbReference>
<dbReference type="GO" id="GO:0004351">
    <property type="term" value="F:glutamate decarboxylase activity"/>
    <property type="evidence" value="ECO:0007669"/>
    <property type="project" value="UniProtKB-EC"/>
</dbReference>
<dbReference type="RefSeq" id="WP_183623748.1">
    <property type="nucleotide sequence ID" value="NZ_JACHWJ010000001.1"/>
</dbReference>
<evidence type="ECO:0000313" key="10">
    <source>
        <dbReference type="EMBL" id="MBB2957206.1"/>
    </source>
</evidence>
<proteinExistence type="inferred from homology"/>
<evidence type="ECO:0000256" key="2">
    <source>
        <dbReference type="ARBA" id="ARBA00009533"/>
    </source>
</evidence>
<keyword evidence="5 8" id="KW-0456">Lyase</keyword>
<dbReference type="Gene3D" id="3.40.640.10">
    <property type="entry name" value="Type I PLP-dependent aspartate aminotransferase-like (Major domain)"/>
    <property type="match status" value="1"/>
</dbReference>
<protein>
    <recommendedName>
        <fullName evidence="3 9">Glutamate decarboxylase</fullName>
        <ecNumber evidence="3 9">4.1.1.15</ecNumber>
    </recommendedName>
</protein>
<keyword evidence="11" id="KW-1185">Reference proteome</keyword>
<evidence type="ECO:0000256" key="5">
    <source>
        <dbReference type="ARBA" id="ARBA00023239"/>
    </source>
</evidence>
<dbReference type="Pfam" id="PF00282">
    <property type="entry name" value="Pyridoxal_deC"/>
    <property type="match status" value="1"/>
</dbReference>
<organism evidence="10 11">
    <name type="scientific">Pseudoclavibacter helvolus</name>
    <dbReference type="NCBI Taxonomy" id="255205"/>
    <lineage>
        <taxon>Bacteria</taxon>
        <taxon>Bacillati</taxon>
        <taxon>Actinomycetota</taxon>
        <taxon>Actinomycetes</taxon>
        <taxon>Micrococcales</taxon>
        <taxon>Microbacteriaceae</taxon>
        <taxon>Pseudoclavibacter</taxon>
    </lineage>
</organism>
<dbReference type="EMBL" id="JACHWJ010000001">
    <property type="protein sequence ID" value="MBB2957206.1"/>
    <property type="molecule type" value="Genomic_DNA"/>
</dbReference>
<evidence type="ECO:0000256" key="7">
    <source>
        <dbReference type="PIRSR" id="PIRSR602129-50"/>
    </source>
</evidence>
<dbReference type="Gene3D" id="4.10.280.50">
    <property type="match status" value="1"/>
</dbReference>
<dbReference type="InterPro" id="IPR015421">
    <property type="entry name" value="PyrdxlP-dep_Trfase_major"/>
</dbReference>
<dbReference type="InterPro" id="IPR015424">
    <property type="entry name" value="PyrdxlP-dep_Trfase"/>
</dbReference>
<dbReference type="FunFam" id="3.40.640.10:FF:000017">
    <property type="entry name" value="Glutamate decarboxylase"/>
    <property type="match status" value="1"/>
</dbReference>
<reference evidence="10 11" key="1">
    <citation type="submission" date="2020-08" db="EMBL/GenBank/DDBJ databases">
        <title>Sequencing the genomes of 1000 actinobacteria strains.</title>
        <authorList>
            <person name="Klenk H.-P."/>
        </authorList>
    </citation>
    <scope>NUCLEOTIDE SEQUENCE [LARGE SCALE GENOMIC DNA]</scope>
    <source>
        <strain evidence="10 11">DSM 20419</strain>
    </source>
</reference>
<dbReference type="GO" id="GO:0004058">
    <property type="term" value="F:aromatic-L-amino-acid decarboxylase activity"/>
    <property type="evidence" value="ECO:0007669"/>
    <property type="project" value="UniProtKB-ARBA"/>
</dbReference>
<evidence type="ECO:0000256" key="1">
    <source>
        <dbReference type="ARBA" id="ARBA00001933"/>
    </source>
</evidence>
<name>A0A7W4UMM3_9MICO</name>
<dbReference type="Proteomes" id="UP000545286">
    <property type="component" value="Unassembled WGS sequence"/>
</dbReference>
<evidence type="ECO:0000256" key="6">
    <source>
        <dbReference type="ARBA" id="ARBA00048868"/>
    </source>
</evidence>
<accession>A0A7W4UMM3</accession>
<evidence type="ECO:0000256" key="9">
    <source>
        <dbReference type="RuleBase" id="RU361171"/>
    </source>
</evidence>
<keyword evidence="9" id="KW-0210">Decarboxylase</keyword>
<keyword evidence="4 7" id="KW-0663">Pyridoxal phosphate</keyword>
<comment type="cofactor">
    <cofactor evidence="1 7 8">
        <name>pyridoxal 5'-phosphate</name>
        <dbReference type="ChEBI" id="CHEBI:597326"/>
    </cofactor>
</comment>
<dbReference type="SUPFAM" id="SSF53383">
    <property type="entry name" value="PLP-dependent transferases"/>
    <property type="match status" value="1"/>
</dbReference>
<dbReference type="PANTHER" id="PTHR43321:SF3">
    <property type="entry name" value="GLUTAMATE DECARBOXYLASE"/>
    <property type="match status" value="1"/>
</dbReference>
<comment type="caution">
    <text evidence="10">The sequence shown here is derived from an EMBL/GenBank/DDBJ whole genome shotgun (WGS) entry which is preliminary data.</text>
</comment>
<comment type="similarity">
    <text evidence="2 8">Belongs to the group II decarboxylase family.</text>
</comment>
<dbReference type="EC" id="4.1.1.15" evidence="3 9"/>
<dbReference type="Gene3D" id="3.90.1150.160">
    <property type="match status" value="1"/>
</dbReference>
<dbReference type="PANTHER" id="PTHR43321">
    <property type="entry name" value="GLUTAMATE DECARBOXYLASE"/>
    <property type="match status" value="1"/>
</dbReference>
<evidence type="ECO:0000256" key="3">
    <source>
        <dbReference type="ARBA" id="ARBA00012421"/>
    </source>
</evidence>
<comment type="catalytic activity">
    <reaction evidence="6 9">
        <text>L-glutamate + H(+) = 4-aminobutanoate + CO2</text>
        <dbReference type="Rhea" id="RHEA:17785"/>
        <dbReference type="ChEBI" id="CHEBI:15378"/>
        <dbReference type="ChEBI" id="CHEBI:16526"/>
        <dbReference type="ChEBI" id="CHEBI:29985"/>
        <dbReference type="ChEBI" id="CHEBI:59888"/>
        <dbReference type="EC" id="4.1.1.15"/>
    </reaction>
</comment>
<evidence type="ECO:0000256" key="4">
    <source>
        <dbReference type="ARBA" id="ARBA00022898"/>
    </source>
</evidence>
<evidence type="ECO:0000313" key="11">
    <source>
        <dbReference type="Proteomes" id="UP000545286"/>
    </source>
</evidence>
<feature type="modified residue" description="N6-(pyridoxal phosphate)lysine" evidence="7">
    <location>
        <position position="274"/>
    </location>
</feature>